<dbReference type="EMBL" id="MK651258">
    <property type="protein sequence ID" value="QEG77744.1"/>
    <property type="molecule type" value="Genomic_DNA"/>
</dbReference>
<dbReference type="Pfam" id="PF00116">
    <property type="entry name" value="COX2"/>
    <property type="match status" value="1"/>
</dbReference>
<organism evidence="19">
    <name type="scientific">Brentisentis yangtzensis</name>
    <dbReference type="NCBI Taxonomy" id="2604967"/>
    <lineage>
        <taxon>Eukaryota</taxon>
        <taxon>Metazoa</taxon>
        <taxon>Spiralia</taxon>
        <taxon>Lophotrochozoa</taxon>
        <taxon>Acanthocephala</taxon>
        <taxon>Palaeacanthocephala</taxon>
        <taxon>Echinorhynchida</taxon>
        <taxon>Leptorhynchoididae</taxon>
        <taxon>Brentisentis</taxon>
    </lineage>
</organism>
<comment type="subcellular location">
    <subcellularLocation>
        <location evidence="1">Membrane</location>
        <topology evidence="1">Multi-pass membrane protein</topology>
    </subcellularLocation>
    <subcellularLocation>
        <location evidence="15">Mitochondrion inner membrane</location>
        <topology evidence="15">Multi-pass membrane protein</topology>
    </subcellularLocation>
</comment>
<evidence type="ECO:0000256" key="3">
    <source>
        <dbReference type="ARBA" id="ARBA00015946"/>
    </source>
</evidence>
<evidence type="ECO:0000256" key="12">
    <source>
        <dbReference type="ARBA" id="ARBA00023008"/>
    </source>
</evidence>
<comment type="catalytic activity">
    <reaction evidence="14">
        <text>4 Fe(II)-[cytochrome c] + O2 + 8 H(+)(in) = 4 Fe(III)-[cytochrome c] + 2 H2O + 4 H(+)(out)</text>
        <dbReference type="Rhea" id="RHEA:11436"/>
        <dbReference type="Rhea" id="RHEA-COMP:10350"/>
        <dbReference type="Rhea" id="RHEA-COMP:14399"/>
        <dbReference type="ChEBI" id="CHEBI:15377"/>
        <dbReference type="ChEBI" id="CHEBI:15378"/>
        <dbReference type="ChEBI" id="CHEBI:15379"/>
        <dbReference type="ChEBI" id="CHEBI:29033"/>
        <dbReference type="ChEBI" id="CHEBI:29034"/>
        <dbReference type="EC" id="7.1.1.9"/>
    </reaction>
    <physiologicalReaction direction="left-to-right" evidence="14">
        <dbReference type="Rhea" id="RHEA:11437"/>
    </physiologicalReaction>
</comment>
<dbReference type="GO" id="GO:0005743">
    <property type="term" value="C:mitochondrial inner membrane"/>
    <property type="evidence" value="ECO:0007669"/>
    <property type="project" value="UniProtKB-SubCell"/>
</dbReference>
<dbReference type="PRINTS" id="PR01166">
    <property type="entry name" value="CYCOXIDASEII"/>
</dbReference>
<dbReference type="GO" id="GO:0005507">
    <property type="term" value="F:copper ion binding"/>
    <property type="evidence" value="ECO:0007669"/>
    <property type="project" value="InterPro"/>
</dbReference>
<keyword evidence="11 16" id="KW-1133">Transmembrane helix</keyword>
<geneLocation type="mitochondrion" evidence="19"/>
<proteinExistence type="inferred from homology"/>
<feature type="domain" description="Cytochrome oxidase subunit II transmembrane region profile" evidence="18">
    <location>
        <begin position="1"/>
        <end position="92"/>
    </location>
</feature>
<evidence type="ECO:0000256" key="6">
    <source>
        <dbReference type="ARBA" id="ARBA00022692"/>
    </source>
</evidence>
<evidence type="ECO:0000256" key="5">
    <source>
        <dbReference type="ARBA" id="ARBA00022660"/>
    </source>
</evidence>
<evidence type="ECO:0000256" key="15">
    <source>
        <dbReference type="RuleBase" id="RU000457"/>
    </source>
</evidence>
<dbReference type="InterPro" id="IPR008972">
    <property type="entry name" value="Cupredoxin"/>
</dbReference>
<keyword evidence="4 15" id="KW-0813">Transport</keyword>
<keyword evidence="6 15" id="KW-0812">Transmembrane</keyword>
<sequence>MTHWGGVNMLDGFSLIVEGLIQFNDYVVGLMVCIFWFVILLMLCEVVWGSSGDRDLNVVTILEAVWTLLPMILLLFMAYPSLILLYLGDEQGGQVLSVVVTGHQWYWDYSVMGSEDFSSYMESDSGFRVLDVDNRLVLPIFTGVSVLLTSSDVIHSWAVPSLGFKIDCIPGRLNHFILQIIKGGVYYGQCSELCGAMHSFMPIVIEAVSIEDFIVD</sequence>
<keyword evidence="7 15" id="KW-0479">Metal-binding</keyword>
<dbReference type="InterPro" id="IPR045187">
    <property type="entry name" value="CcO_II"/>
</dbReference>
<dbReference type="PANTHER" id="PTHR22888:SF9">
    <property type="entry name" value="CYTOCHROME C OXIDASE SUBUNIT 2"/>
    <property type="match status" value="1"/>
</dbReference>
<comment type="cofactor">
    <cofactor evidence="15">
        <name>Cu cation</name>
        <dbReference type="ChEBI" id="CHEBI:23378"/>
    </cofactor>
    <text evidence="15">Binds a copper A center.</text>
</comment>
<dbReference type="PROSITE" id="PS00078">
    <property type="entry name" value="COX2"/>
    <property type="match status" value="1"/>
</dbReference>
<feature type="transmembrane region" description="Helical" evidence="16">
    <location>
        <begin position="26"/>
        <end position="48"/>
    </location>
</feature>
<evidence type="ECO:0000256" key="7">
    <source>
        <dbReference type="ARBA" id="ARBA00022723"/>
    </source>
</evidence>
<name>A0A5B9RGW6_9BILA</name>
<evidence type="ECO:0000256" key="4">
    <source>
        <dbReference type="ARBA" id="ARBA00022448"/>
    </source>
</evidence>
<dbReference type="PANTHER" id="PTHR22888">
    <property type="entry name" value="CYTOCHROME C OXIDASE, SUBUNIT II"/>
    <property type="match status" value="1"/>
</dbReference>
<evidence type="ECO:0000256" key="11">
    <source>
        <dbReference type="ARBA" id="ARBA00022989"/>
    </source>
</evidence>
<dbReference type="GO" id="GO:0042773">
    <property type="term" value="P:ATP synthesis coupled electron transport"/>
    <property type="evidence" value="ECO:0007669"/>
    <property type="project" value="TreeGrafter"/>
</dbReference>
<dbReference type="AlphaFoldDB" id="A0A5B9RGW6"/>
<evidence type="ECO:0000256" key="16">
    <source>
        <dbReference type="SAM" id="Phobius"/>
    </source>
</evidence>
<dbReference type="GO" id="GO:0004129">
    <property type="term" value="F:cytochrome-c oxidase activity"/>
    <property type="evidence" value="ECO:0007669"/>
    <property type="project" value="UniProtKB-EC"/>
</dbReference>
<dbReference type="Pfam" id="PF02790">
    <property type="entry name" value="COX2_TM"/>
    <property type="match status" value="1"/>
</dbReference>
<dbReference type="PROSITE" id="PS50999">
    <property type="entry name" value="COX2_TM"/>
    <property type="match status" value="1"/>
</dbReference>
<dbReference type="Gene3D" id="1.10.287.90">
    <property type="match status" value="1"/>
</dbReference>
<keyword evidence="15 19" id="KW-0496">Mitochondrion</keyword>
<feature type="domain" description="Cytochrome oxidase subunit II copper A binding" evidence="17">
    <location>
        <begin position="93"/>
        <end position="216"/>
    </location>
</feature>
<dbReference type="InterPro" id="IPR001505">
    <property type="entry name" value="Copper_CuA"/>
</dbReference>
<keyword evidence="10 15" id="KW-0249">Electron transport</keyword>
<dbReference type="InterPro" id="IPR002429">
    <property type="entry name" value="CcO_II-like_C"/>
</dbReference>
<evidence type="ECO:0000256" key="9">
    <source>
        <dbReference type="ARBA" id="ARBA00022967"/>
    </source>
</evidence>
<comment type="similarity">
    <text evidence="2 15">Belongs to the cytochrome c oxidase subunit 2 family.</text>
</comment>
<dbReference type="InterPro" id="IPR036257">
    <property type="entry name" value="Cyt_c_oxidase_su2_TM_sf"/>
</dbReference>
<evidence type="ECO:0000313" key="19">
    <source>
        <dbReference type="EMBL" id="QEG77744.1"/>
    </source>
</evidence>
<evidence type="ECO:0000256" key="1">
    <source>
        <dbReference type="ARBA" id="ARBA00004141"/>
    </source>
</evidence>
<evidence type="ECO:0000256" key="13">
    <source>
        <dbReference type="ARBA" id="ARBA00023136"/>
    </source>
</evidence>
<gene>
    <name evidence="19" type="primary">cox2</name>
</gene>
<evidence type="ECO:0000256" key="8">
    <source>
        <dbReference type="ARBA" id="ARBA00022842"/>
    </source>
</evidence>
<protein>
    <recommendedName>
        <fullName evidence="3 15">Cytochrome c oxidase subunit 2</fullName>
    </recommendedName>
</protein>
<dbReference type="InterPro" id="IPR011759">
    <property type="entry name" value="Cyt_c_oxidase_su2_TM_dom"/>
</dbReference>
<keyword evidence="13 15" id="KW-0472">Membrane</keyword>
<dbReference type="PROSITE" id="PS50857">
    <property type="entry name" value="COX2_CUA"/>
    <property type="match status" value="1"/>
</dbReference>
<dbReference type="SUPFAM" id="SSF49503">
    <property type="entry name" value="Cupredoxins"/>
    <property type="match status" value="1"/>
</dbReference>
<evidence type="ECO:0000256" key="14">
    <source>
        <dbReference type="ARBA" id="ARBA00049512"/>
    </source>
</evidence>
<reference evidence="19" key="1">
    <citation type="journal article" date="2019" name="Zookeys">
        <title>Characterization of the complete mitochondrial genome of Brentisentisyangtzensis Yu &amp; Wu, 1989 (Acanthocephala, Illiosentidae).</title>
        <authorList>
            <person name="Song R."/>
            <person name="Zhang D."/>
            <person name="Gao J.-W."/>
            <person name="Cheng X.-F."/>
            <person name="Xie M."/>
            <person name="Li H."/>
            <person name="Wu Y.-A."/>
        </authorList>
    </citation>
    <scope>NUCLEOTIDE SEQUENCE</scope>
</reference>
<keyword evidence="9" id="KW-1278">Translocase</keyword>
<keyword evidence="12 15" id="KW-0186">Copper</keyword>
<evidence type="ECO:0000259" key="18">
    <source>
        <dbReference type="PROSITE" id="PS50999"/>
    </source>
</evidence>
<comment type="function">
    <text evidence="15">Component of the cytochrome c oxidase, the last enzyme in the mitochondrial electron transport chain which drives oxidative phosphorylation. The respiratory chain contains 3 multisubunit complexes succinate dehydrogenase (complex II, CII), ubiquinol-cytochrome c oxidoreductase (cytochrome b-c1 complex, complex III, CIII) and cytochrome c oxidase (complex IV, CIV), that cooperate to transfer electrons derived from NADH and succinate to molecular oxygen, creating an electrochemical gradient over the inner membrane that drives transmembrane transport and the ATP synthase. Cytochrome c oxidase is the component of the respiratory chain that catalyzes the reduction of oxygen to water. Electrons originating from reduced cytochrome c in the intermembrane space (IMS) are transferred via the dinuclear copper A center (CU(A)) of subunit 2 and heme A of subunit 1 to the active site in subunit 1, a binuclear center (BNC) formed by heme A3 and copper B (CU(B)). The BNC reduces molecular oxygen to 2 water molecules using 4 electrons from cytochrome c in the IMS and 4 protons from the mitochondrial matrix.</text>
</comment>
<accession>A0A5B9RGW6</accession>
<evidence type="ECO:0000256" key="10">
    <source>
        <dbReference type="ARBA" id="ARBA00022982"/>
    </source>
</evidence>
<keyword evidence="15" id="KW-0999">Mitochondrion inner membrane</keyword>
<dbReference type="SUPFAM" id="SSF81464">
    <property type="entry name" value="Cytochrome c oxidase subunit II-like, transmembrane region"/>
    <property type="match status" value="1"/>
</dbReference>
<dbReference type="Gene3D" id="2.60.40.420">
    <property type="entry name" value="Cupredoxins - blue copper proteins"/>
    <property type="match status" value="1"/>
</dbReference>
<keyword evidence="5 15" id="KW-0679">Respiratory chain</keyword>
<evidence type="ECO:0000256" key="2">
    <source>
        <dbReference type="ARBA" id="ARBA00007866"/>
    </source>
</evidence>
<keyword evidence="8" id="KW-0460">Magnesium</keyword>
<evidence type="ECO:0000259" key="17">
    <source>
        <dbReference type="PROSITE" id="PS50857"/>
    </source>
</evidence>